<evidence type="ECO:0000256" key="2">
    <source>
        <dbReference type="ARBA" id="ARBA00023015"/>
    </source>
</evidence>
<keyword evidence="4" id="KW-0539">Nucleus</keyword>
<feature type="compositionally biased region" description="Basic and acidic residues" evidence="6">
    <location>
        <begin position="390"/>
        <end position="410"/>
    </location>
</feature>
<dbReference type="PANTHER" id="PTHR11514">
    <property type="entry name" value="MYC"/>
    <property type="match status" value="1"/>
</dbReference>
<evidence type="ECO:0000256" key="4">
    <source>
        <dbReference type="ARBA" id="ARBA00023242"/>
    </source>
</evidence>
<keyword evidence="2" id="KW-0805">Transcription regulation</keyword>
<feature type="region of interest" description="Disordered" evidence="6">
    <location>
        <begin position="386"/>
        <end position="427"/>
    </location>
</feature>
<dbReference type="Pfam" id="PF22754">
    <property type="entry name" value="bHLH-TF_ACT-like_plant"/>
    <property type="match status" value="1"/>
</dbReference>
<dbReference type="SUPFAM" id="SSF47459">
    <property type="entry name" value="HLH, helix-loop-helix DNA-binding domain"/>
    <property type="match status" value="1"/>
</dbReference>
<evidence type="ECO:0000259" key="7">
    <source>
        <dbReference type="PROSITE" id="PS50888"/>
    </source>
</evidence>
<keyword evidence="5" id="KW-0175">Coiled coil</keyword>
<proteinExistence type="evidence at transcript level"/>
<dbReference type="Pfam" id="PF14215">
    <property type="entry name" value="bHLH-MYC_N"/>
    <property type="match status" value="1"/>
</dbReference>
<sequence length="590" mass="65535">MGSEAAAASRFWNEEDKATVNSLLGPSAFEHLMMSYLSSEGLVSGINDCALQQKLQNLVESSSFNWTYAIFWQLSRSKNGDVVLGWGDGSFKGPREGQEADQARGFDQRFAETDQQLKKKVLQKLQSFFGGGGEEDNNFVSGLDNVSDTEMFYLASMYYSFPRGIGVPGQALASGKNIWLNEPSKLPTNMCSRAYLAKTGGIQTLVCLPMEHGVVEVGSVEMIRESKHAIDKIRSSFNENACDGNRGQPTVKGSLVAPFSPNPIRVNAVNAKAAPPLKPSHDWKIFGQELSKSSESVVTKVEERDRHYHPVFRPPYSHAAPYVTNEQRISYTNANQNGLQSPNWSHISNGEGGEIYNTRDLIKQSSRISPISVAGPSLSAVTARPPLMESEEHSDVEASERRPVVVEERRPRKRGRKPANGREEPLNHVEAERQRREKLNQRFYALRAVVPNISKMDKASLLGDAISYIQELQNKVKDMETEKEKQQQPQLQQAKSNIQDGRIVDPISDIDVQMMSGEATVRVSCPKESHPVGRVMLALQRLQLDVHHANISAANENILHTFVIKLGGAQVLTKDQLLEAISGWSPRQKQ</sequence>
<dbReference type="EMBL" id="EF676537">
    <property type="protein sequence ID" value="ABR16436.1"/>
    <property type="molecule type" value="mRNA"/>
</dbReference>
<evidence type="ECO:0000256" key="5">
    <source>
        <dbReference type="SAM" id="Coils"/>
    </source>
</evidence>
<comment type="subcellular location">
    <subcellularLocation>
        <location evidence="1">Nucleus</location>
    </subcellularLocation>
</comment>
<evidence type="ECO:0000256" key="1">
    <source>
        <dbReference type="ARBA" id="ARBA00004123"/>
    </source>
</evidence>
<feature type="coiled-coil region" evidence="5">
    <location>
        <begin position="462"/>
        <end position="489"/>
    </location>
</feature>
<protein>
    <recommendedName>
        <fullName evidence="7">BHLH domain-containing protein</fullName>
    </recommendedName>
</protein>
<accession>B8LLA6</accession>
<dbReference type="AlphaFoldDB" id="B8LLA6"/>
<dbReference type="Gene3D" id="4.10.280.10">
    <property type="entry name" value="Helix-loop-helix DNA-binding domain"/>
    <property type="match status" value="1"/>
</dbReference>
<dbReference type="InterPro" id="IPR045084">
    <property type="entry name" value="AIB/MYC-like"/>
</dbReference>
<name>B8LLA6_PICSI</name>
<dbReference type="OMA" id="MIRESKH"/>
<dbReference type="InterPro" id="IPR011598">
    <property type="entry name" value="bHLH_dom"/>
</dbReference>
<dbReference type="InterPro" id="IPR054502">
    <property type="entry name" value="bHLH-TF_ACT-like_plant"/>
</dbReference>
<reference evidence="8" key="1">
    <citation type="submission" date="2007-06" db="EMBL/GenBank/DDBJ databases">
        <title>Full length cDNA sequences from Sitka Spruce (Picea sitchensis).</title>
        <authorList>
            <person name="Ralph S.G."/>
            <person name="Chun H.E."/>
            <person name="Liao N."/>
            <person name="Ali J."/>
            <person name="Reid K."/>
            <person name="Kolosova N."/>
            <person name="Cooper N."/>
            <person name="Cullis C."/>
            <person name="Jancsik S."/>
            <person name="Moore R."/>
            <person name="Mayo M."/>
            <person name="Wagner S."/>
            <person name="Holt R.A."/>
            <person name="Jones S.J.M."/>
            <person name="Marra M.A."/>
            <person name="Ritland C.E."/>
            <person name="Ritland K."/>
            <person name="Bohlmann J."/>
        </authorList>
    </citation>
    <scope>NUCLEOTIDE SEQUENCE</scope>
    <source>
        <tissue evidence="8">Green portion of the leader tissue</tissue>
    </source>
</reference>
<dbReference type="PROSITE" id="PS50888">
    <property type="entry name" value="BHLH"/>
    <property type="match status" value="1"/>
</dbReference>
<dbReference type="CDD" id="cd11449">
    <property type="entry name" value="bHLH_AtAIB_like"/>
    <property type="match status" value="1"/>
</dbReference>
<organism evidence="8">
    <name type="scientific">Picea sitchensis</name>
    <name type="common">Sitka spruce</name>
    <name type="synonym">Pinus sitchensis</name>
    <dbReference type="NCBI Taxonomy" id="3332"/>
    <lineage>
        <taxon>Eukaryota</taxon>
        <taxon>Viridiplantae</taxon>
        <taxon>Streptophyta</taxon>
        <taxon>Embryophyta</taxon>
        <taxon>Tracheophyta</taxon>
        <taxon>Spermatophyta</taxon>
        <taxon>Pinopsida</taxon>
        <taxon>Pinidae</taxon>
        <taxon>Conifers I</taxon>
        <taxon>Pinales</taxon>
        <taxon>Pinaceae</taxon>
        <taxon>Picea</taxon>
    </lineage>
</organism>
<dbReference type="GO" id="GO:0046983">
    <property type="term" value="F:protein dimerization activity"/>
    <property type="evidence" value="ECO:0007669"/>
    <property type="project" value="InterPro"/>
</dbReference>
<dbReference type="Pfam" id="PF00010">
    <property type="entry name" value="HLH"/>
    <property type="match status" value="1"/>
</dbReference>
<evidence type="ECO:0000256" key="6">
    <source>
        <dbReference type="SAM" id="MobiDB-lite"/>
    </source>
</evidence>
<dbReference type="InterPro" id="IPR036638">
    <property type="entry name" value="HLH_DNA-bd_sf"/>
</dbReference>
<evidence type="ECO:0000256" key="3">
    <source>
        <dbReference type="ARBA" id="ARBA00023163"/>
    </source>
</evidence>
<feature type="domain" description="BHLH" evidence="7">
    <location>
        <begin position="423"/>
        <end position="472"/>
    </location>
</feature>
<evidence type="ECO:0000313" key="8">
    <source>
        <dbReference type="EMBL" id="ABR16436.1"/>
    </source>
</evidence>
<dbReference type="GO" id="GO:0003700">
    <property type="term" value="F:DNA-binding transcription factor activity"/>
    <property type="evidence" value="ECO:0007669"/>
    <property type="project" value="InterPro"/>
</dbReference>
<dbReference type="GO" id="GO:0005634">
    <property type="term" value="C:nucleus"/>
    <property type="evidence" value="ECO:0007669"/>
    <property type="project" value="UniProtKB-SubCell"/>
</dbReference>
<dbReference type="SMART" id="SM00353">
    <property type="entry name" value="HLH"/>
    <property type="match status" value="1"/>
</dbReference>
<dbReference type="FunFam" id="4.10.280.10:FF:000078">
    <property type="entry name" value="Transcription factor bHLH13"/>
    <property type="match status" value="1"/>
</dbReference>
<dbReference type="PANTHER" id="PTHR11514:SF47">
    <property type="entry name" value="TRANSCRIPTION FACTOR BHLH13"/>
    <property type="match status" value="1"/>
</dbReference>
<dbReference type="GO" id="GO:0000976">
    <property type="term" value="F:transcription cis-regulatory region binding"/>
    <property type="evidence" value="ECO:0007669"/>
    <property type="project" value="TreeGrafter"/>
</dbReference>
<keyword evidence="3" id="KW-0804">Transcription</keyword>
<dbReference type="InterPro" id="IPR025610">
    <property type="entry name" value="MYC/MYB_N"/>
</dbReference>